<comment type="caution">
    <text evidence="5">The sequence shown here is derived from an EMBL/GenBank/DDBJ whole genome shotgun (WGS) entry which is preliminary data.</text>
</comment>
<dbReference type="HAMAP" id="MF_00434">
    <property type="entry name" value="Pterin_4_alpha"/>
    <property type="match status" value="1"/>
</dbReference>
<dbReference type="Proteomes" id="UP000192872">
    <property type="component" value="Unassembled WGS sequence"/>
</dbReference>
<evidence type="ECO:0000313" key="5">
    <source>
        <dbReference type="EMBL" id="OQW52781.1"/>
    </source>
</evidence>
<gene>
    <name evidence="5" type="ORF">A4S15_07790</name>
</gene>
<reference evidence="5 6" key="1">
    <citation type="journal article" date="2017" name="Water Res.">
        <title>Comammox in drinking water systems.</title>
        <authorList>
            <person name="Wang Y."/>
            <person name="Ma L."/>
            <person name="Mao Y."/>
            <person name="Jiang X."/>
            <person name="Xia Y."/>
            <person name="Yu K."/>
            <person name="Li B."/>
            <person name="Zhang T."/>
        </authorList>
    </citation>
    <scope>NUCLEOTIDE SEQUENCE [LARGE SCALE GENOMIC DNA]</scope>
    <source>
        <strain evidence="5">SG_bin8</strain>
    </source>
</reference>
<dbReference type="NCBIfam" id="NF002017">
    <property type="entry name" value="PRK00823.1-2"/>
    <property type="match status" value="1"/>
</dbReference>
<accession>A0A1W9HZY8</accession>
<dbReference type="STRING" id="1827387.A4S15_07790"/>
<dbReference type="GO" id="GO:0008124">
    <property type="term" value="F:4-alpha-hydroxytetrahydrobiopterin dehydratase activity"/>
    <property type="evidence" value="ECO:0007669"/>
    <property type="project" value="UniProtKB-UniRule"/>
</dbReference>
<dbReference type="EC" id="4.2.1.96" evidence="4"/>
<evidence type="ECO:0000256" key="2">
    <source>
        <dbReference type="ARBA" id="ARBA00006472"/>
    </source>
</evidence>
<dbReference type="InterPro" id="IPR036428">
    <property type="entry name" value="PCD_sf"/>
</dbReference>
<evidence type="ECO:0000256" key="1">
    <source>
        <dbReference type="ARBA" id="ARBA00001554"/>
    </source>
</evidence>
<dbReference type="InterPro" id="IPR001533">
    <property type="entry name" value="Pterin_deHydtase"/>
</dbReference>
<proteinExistence type="inferred from homology"/>
<dbReference type="AlphaFoldDB" id="A0A1W9HZY8"/>
<sequence>MIPPRLDENARLEALASLPGWSLVEGREAIERDFRFACFADAFAFMTRVAFIAEAMNHHPEWRNVYRDVEVTLSTHDAGGLTALDIELARAMDQAARKLIVAPS</sequence>
<name>A0A1W9HZY8_9HYPH</name>
<dbReference type="GO" id="GO:0006729">
    <property type="term" value="P:tetrahydrobiopterin biosynthetic process"/>
    <property type="evidence" value="ECO:0007669"/>
    <property type="project" value="InterPro"/>
</dbReference>
<comment type="catalytic activity">
    <reaction evidence="1 4">
        <text>(4aS,6R)-4a-hydroxy-L-erythro-5,6,7,8-tetrahydrobiopterin = (6R)-L-erythro-6,7-dihydrobiopterin + H2O</text>
        <dbReference type="Rhea" id="RHEA:11920"/>
        <dbReference type="ChEBI" id="CHEBI:15377"/>
        <dbReference type="ChEBI" id="CHEBI:15642"/>
        <dbReference type="ChEBI" id="CHEBI:43120"/>
        <dbReference type="EC" id="4.2.1.96"/>
    </reaction>
</comment>
<evidence type="ECO:0000256" key="3">
    <source>
        <dbReference type="ARBA" id="ARBA00023239"/>
    </source>
</evidence>
<comment type="similarity">
    <text evidence="2 4">Belongs to the pterin-4-alpha-carbinolamine dehydratase family.</text>
</comment>
<evidence type="ECO:0000256" key="4">
    <source>
        <dbReference type="HAMAP-Rule" id="MF_00434"/>
    </source>
</evidence>
<dbReference type="PANTHER" id="PTHR12599">
    <property type="entry name" value="PTERIN-4-ALPHA-CARBINOLAMINE DEHYDRATASE"/>
    <property type="match status" value="1"/>
</dbReference>
<dbReference type="NCBIfam" id="NF002018">
    <property type="entry name" value="PRK00823.1-3"/>
    <property type="match status" value="1"/>
</dbReference>
<keyword evidence="3 4" id="KW-0456">Lyase</keyword>
<evidence type="ECO:0000313" key="6">
    <source>
        <dbReference type="Proteomes" id="UP000192872"/>
    </source>
</evidence>
<dbReference type="PANTHER" id="PTHR12599:SF0">
    <property type="entry name" value="PTERIN-4-ALPHA-CARBINOLAMINE DEHYDRATASE"/>
    <property type="match status" value="1"/>
</dbReference>
<dbReference type="Gene3D" id="3.30.1360.20">
    <property type="entry name" value="Transcriptional coactivator/pterin dehydratase"/>
    <property type="match status" value="1"/>
</dbReference>
<dbReference type="EMBL" id="LWDL01000012">
    <property type="protein sequence ID" value="OQW52781.1"/>
    <property type="molecule type" value="Genomic_DNA"/>
</dbReference>
<organism evidence="5 6">
    <name type="scientific">Candidatus Raskinella chloraquaticus</name>
    <dbReference type="NCBI Taxonomy" id="1951219"/>
    <lineage>
        <taxon>Bacteria</taxon>
        <taxon>Pseudomonadati</taxon>
        <taxon>Pseudomonadota</taxon>
        <taxon>Alphaproteobacteria</taxon>
        <taxon>Hyphomicrobiales</taxon>
        <taxon>Phreatobacteraceae</taxon>
        <taxon>Candidatus Raskinella</taxon>
    </lineage>
</organism>
<protein>
    <recommendedName>
        <fullName evidence="4">Putative pterin-4-alpha-carbinolamine dehydratase</fullName>
        <shortName evidence="4">PHS</shortName>
        <ecNumber evidence="4">4.2.1.96</ecNumber>
    </recommendedName>
    <alternativeName>
        <fullName evidence="4">4-alpha-hydroxy-tetrahydropterin dehydratase</fullName>
    </alternativeName>
    <alternativeName>
        <fullName evidence="4">Pterin carbinolamine dehydratase</fullName>
        <shortName evidence="4">PCD</shortName>
    </alternativeName>
</protein>
<dbReference type="Pfam" id="PF01329">
    <property type="entry name" value="Pterin_4a"/>
    <property type="match status" value="1"/>
</dbReference>
<dbReference type="SUPFAM" id="SSF55248">
    <property type="entry name" value="PCD-like"/>
    <property type="match status" value="1"/>
</dbReference>